<dbReference type="GO" id="GO:0046210">
    <property type="term" value="P:nitric oxide catabolic process"/>
    <property type="evidence" value="ECO:0007669"/>
    <property type="project" value="TreeGrafter"/>
</dbReference>
<comment type="similarity">
    <text evidence="2">In the C-terminal section; belongs to the flavoprotein pyridine nucleotide cytochrome reductase family.</text>
</comment>
<reference evidence="17" key="2">
    <citation type="submission" date="2020-09" db="EMBL/GenBank/DDBJ databases">
        <authorList>
            <person name="Sun Q."/>
            <person name="Ohkuma M."/>
        </authorList>
    </citation>
    <scope>NUCLEOTIDE SEQUENCE</scope>
    <source>
        <strain evidence="17">JCM 13064</strain>
    </source>
</reference>
<evidence type="ECO:0000256" key="14">
    <source>
        <dbReference type="RuleBase" id="RU000356"/>
    </source>
</evidence>
<evidence type="ECO:0000256" key="9">
    <source>
        <dbReference type="ARBA" id="ARBA00023004"/>
    </source>
</evidence>
<organism evidence="17 18">
    <name type="scientific">Sphaerisporangium melleum</name>
    <dbReference type="NCBI Taxonomy" id="321316"/>
    <lineage>
        <taxon>Bacteria</taxon>
        <taxon>Bacillati</taxon>
        <taxon>Actinomycetota</taxon>
        <taxon>Actinomycetes</taxon>
        <taxon>Streptosporangiales</taxon>
        <taxon>Streptosporangiaceae</taxon>
        <taxon>Sphaerisporangium</taxon>
    </lineage>
</organism>
<dbReference type="InterPro" id="IPR000971">
    <property type="entry name" value="Globin"/>
</dbReference>
<dbReference type="CDD" id="cd06184">
    <property type="entry name" value="flavohem_like_fad_nad_binding"/>
    <property type="match status" value="1"/>
</dbReference>
<dbReference type="Pfam" id="PF00970">
    <property type="entry name" value="FAD_binding_6"/>
    <property type="match status" value="1"/>
</dbReference>
<dbReference type="PANTHER" id="PTHR43396:SF3">
    <property type="entry name" value="FLAVOHEMOPROTEIN"/>
    <property type="match status" value="1"/>
</dbReference>
<dbReference type="GO" id="GO:0020037">
    <property type="term" value="F:heme binding"/>
    <property type="evidence" value="ECO:0007669"/>
    <property type="project" value="InterPro"/>
</dbReference>
<keyword evidence="14" id="KW-0813">Transport</keyword>
<dbReference type="InterPro" id="IPR009050">
    <property type="entry name" value="Globin-like_sf"/>
</dbReference>
<comment type="caution">
    <text evidence="17">The sequence shown here is derived from an EMBL/GenBank/DDBJ whole genome shotgun (WGS) entry which is preliminary data.</text>
</comment>
<evidence type="ECO:0000313" key="18">
    <source>
        <dbReference type="Proteomes" id="UP000645217"/>
    </source>
</evidence>
<comment type="catalytic activity">
    <reaction evidence="13">
        <text>2 nitric oxide + NADPH + 2 O2 = 2 nitrate + NADP(+) + H(+)</text>
        <dbReference type="Rhea" id="RHEA:19465"/>
        <dbReference type="ChEBI" id="CHEBI:15378"/>
        <dbReference type="ChEBI" id="CHEBI:15379"/>
        <dbReference type="ChEBI" id="CHEBI:16480"/>
        <dbReference type="ChEBI" id="CHEBI:17632"/>
        <dbReference type="ChEBI" id="CHEBI:57783"/>
        <dbReference type="ChEBI" id="CHEBI:58349"/>
        <dbReference type="EC" id="1.14.12.17"/>
    </reaction>
</comment>
<evidence type="ECO:0000259" key="16">
    <source>
        <dbReference type="PROSITE" id="PS51384"/>
    </source>
</evidence>
<evidence type="ECO:0000256" key="7">
    <source>
        <dbReference type="ARBA" id="ARBA00022723"/>
    </source>
</evidence>
<dbReference type="Proteomes" id="UP000645217">
    <property type="component" value="Unassembled WGS sequence"/>
</dbReference>
<keyword evidence="6" id="KW-0001">2Fe-2S</keyword>
<evidence type="ECO:0000256" key="13">
    <source>
        <dbReference type="ARBA" id="ARBA00049433"/>
    </source>
</evidence>
<keyword evidence="7" id="KW-0479">Metal-binding</keyword>
<keyword evidence="11" id="KW-0520">NAD</keyword>
<dbReference type="GO" id="GO:0051537">
    <property type="term" value="F:2 iron, 2 sulfur cluster binding"/>
    <property type="evidence" value="ECO:0007669"/>
    <property type="project" value="UniProtKB-KW"/>
</dbReference>
<dbReference type="PANTHER" id="PTHR43396">
    <property type="entry name" value="FLAVOHEMOPROTEIN"/>
    <property type="match status" value="1"/>
</dbReference>
<proteinExistence type="inferred from homology"/>
<dbReference type="InterPro" id="IPR017927">
    <property type="entry name" value="FAD-bd_FR_type"/>
</dbReference>
<dbReference type="SUPFAM" id="SSF63380">
    <property type="entry name" value="Riboflavin synthase domain-like"/>
    <property type="match status" value="1"/>
</dbReference>
<dbReference type="Pfam" id="PF00042">
    <property type="entry name" value="Globin"/>
    <property type="match status" value="1"/>
</dbReference>
<feature type="domain" description="FAD-binding FR-type" evidence="16">
    <location>
        <begin position="149"/>
        <end position="254"/>
    </location>
</feature>
<evidence type="ECO:0000256" key="10">
    <source>
        <dbReference type="ARBA" id="ARBA00023014"/>
    </source>
</evidence>
<dbReference type="Gene3D" id="1.10.490.10">
    <property type="entry name" value="Globins"/>
    <property type="match status" value="1"/>
</dbReference>
<dbReference type="AlphaFoldDB" id="A0A917RIY0"/>
<dbReference type="InterPro" id="IPR017938">
    <property type="entry name" value="Riboflavin_synthase-like_b-brl"/>
</dbReference>
<evidence type="ECO:0000259" key="15">
    <source>
        <dbReference type="PROSITE" id="PS01033"/>
    </source>
</evidence>
<evidence type="ECO:0000256" key="8">
    <source>
        <dbReference type="ARBA" id="ARBA00022857"/>
    </source>
</evidence>
<comment type="catalytic activity">
    <reaction evidence="12">
        <text>2 nitric oxide + NADH + 2 O2 = 2 nitrate + NAD(+) + H(+)</text>
        <dbReference type="Rhea" id="RHEA:19469"/>
        <dbReference type="ChEBI" id="CHEBI:15378"/>
        <dbReference type="ChEBI" id="CHEBI:15379"/>
        <dbReference type="ChEBI" id="CHEBI:16480"/>
        <dbReference type="ChEBI" id="CHEBI:17632"/>
        <dbReference type="ChEBI" id="CHEBI:57540"/>
        <dbReference type="ChEBI" id="CHEBI:57945"/>
        <dbReference type="EC" id="1.14.12.17"/>
    </reaction>
</comment>
<dbReference type="PRINTS" id="PR00409">
    <property type="entry name" value="PHDIOXRDTASE"/>
</dbReference>
<dbReference type="GO" id="GO:0071949">
    <property type="term" value="F:FAD binding"/>
    <property type="evidence" value="ECO:0007669"/>
    <property type="project" value="TreeGrafter"/>
</dbReference>
<keyword evidence="5 14" id="KW-0561">Oxygen transport</keyword>
<dbReference type="InterPro" id="IPR001433">
    <property type="entry name" value="OxRdtase_FAD/NAD-bd"/>
</dbReference>
<dbReference type="EC" id="1.14.12.17" evidence="3"/>
<protein>
    <recommendedName>
        <fullName evidence="3">nitric oxide dioxygenase</fullName>
        <ecNumber evidence="3">1.14.12.17</ecNumber>
    </recommendedName>
</protein>
<dbReference type="Gene3D" id="2.40.30.10">
    <property type="entry name" value="Translation factors"/>
    <property type="match status" value="1"/>
</dbReference>
<keyword evidence="10" id="KW-0411">Iron-sulfur</keyword>
<feature type="domain" description="Globin" evidence="15">
    <location>
        <begin position="2"/>
        <end position="141"/>
    </location>
</feature>
<keyword evidence="18" id="KW-1185">Reference proteome</keyword>
<keyword evidence="8" id="KW-0521">NADP</keyword>
<dbReference type="GO" id="GO:0019825">
    <property type="term" value="F:oxygen binding"/>
    <property type="evidence" value="ECO:0007669"/>
    <property type="project" value="InterPro"/>
</dbReference>
<comment type="similarity">
    <text evidence="14">Belongs to the globin family.</text>
</comment>
<dbReference type="GO" id="GO:0046872">
    <property type="term" value="F:metal ion binding"/>
    <property type="evidence" value="ECO:0007669"/>
    <property type="project" value="UniProtKB-KW"/>
</dbReference>
<dbReference type="PROSITE" id="PS01033">
    <property type="entry name" value="GLOBIN"/>
    <property type="match status" value="1"/>
</dbReference>
<evidence type="ECO:0000256" key="6">
    <source>
        <dbReference type="ARBA" id="ARBA00022714"/>
    </source>
</evidence>
<dbReference type="SUPFAM" id="SSF52343">
    <property type="entry name" value="Ferredoxin reductase-like, C-terminal NADP-linked domain"/>
    <property type="match status" value="1"/>
</dbReference>
<dbReference type="GO" id="GO:0071500">
    <property type="term" value="P:cellular response to nitrosative stress"/>
    <property type="evidence" value="ECO:0007669"/>
    <property type="project" value="TreeGrafter"/>
</dbReference>
<keyword evidence="4 14" id="KW-0349">Heme</keyword>
<evidence type="ECO:0000256" key="11">
    <source>
        <dbReference type="ARBA" id="ARBA00023027"/>
    </source>
</evidence>
<dbReference type="EMBL" id="BMNT01000039">
    <property type="protein sequence ID" value="GGL09260.1"/>
    <property type="molecule type" value="Genomic_DNA"/>
</dbReference>
<dbReference type="GO" id="GO:0008941">
    <property type="term" value="F:nitric oxide dioxygenase NAD(P)H activity"/>
    <property type="evidence" value="ECO:0007669"/>
    <property type="project" value="UniProtKB-EC"/>
</dbReference>
<evidence type="ECO:0000256" key="4">
    <source>
        <dbReference type="ARBA" id="ARBA00022617"/>
    </source>
</evidence>
<evidence type="ECO:0000256" key="12">
    <source>
        <dbReference type="ARBA" id="ARBA00048649"/>
    </source>
</evidence>
<sequence>MVLSPEATATVRATLPVIGAAIDDIAARFYDTMFADNPELLRNLFNRGNQANGEQRAALAGSIAAYASSLVNGAGVPHAMLARIANKHASLGVTSDQYTVVQRYLFGAIAHVLGDAATPDVVRAWDEVYWLMAGTLIAMEAVMYSESEQGWLPATVVDRRQEAPDTVSFTLRPPSPGAFRPGQYISVAVPLADGARQIRQYSLSSAPGRDHWRITVKRVSGGGPDGEVSSMLHASVRPGDVLSVSAPFGDLVLPPGDGPLLLASAGIGVTPILSMLGHLAATGSTRRVVVVHADRAPAHHAHREELHDLVAALPGATLHRWYEDTDGCSCACAEPALGERVEAAVPAAGGSTGRASAQVVPVRVGRADLSEIELPEGLTACLCGPVPFMREARAQLIARGVPASDIHYEVFGPDLWLGRD</sequence>
<name>A0A917RIY0_9ACTN</name>
<dbReference type="InterPro" id="IPR039261">
    <property type="entry name" value="FNR_nucleotide-bd"/>
</dbReference>
<comment type="cofactor">
    <cofactor evidence="1">
        <name>heme b</name>
        <dbReference type="ChEBI" id="CHEBI:60344"/>
    </cofactor>
</comment>
<evidence type="ECO:0000256" key="3">
    <source>
        <dbReference type="ARBA" id="ARBA00012229"/>
    </source>
</evidence>
<dbReference type="Pfam" id="PF00175">
    <property type="entry name" value="NAD_binding_1"/>
    <property type="match status" value="1"/>
</dbReference>
<dbReference type="InterPro" id="IPR008333">
    <property type="entry name" value="Cbr1-like_FAD-bd_dom"/>
</dbReference>
<dbReference type="PROSITE" id="PS51384">
    <property type="entry name" value="FAD_FR"/>
    <property type="match status" value="1"/>
</dbReference>
<dbReference type="Gene3D" id="3.40.50.80">
    <property type="entry name" value="Nucleotide-binding domain of ferredoxin-NADP reductase (FNR) module"/>
    <property type="match status" value="1"/>
</dbReference>
<evidence type="ECO:0000256" key="1">
    <source>
        <dbReference type="ARBA" id="ARBA00001970"/>
    </source>
</evidence>
<dbReference type="SUPFAM" id="SSF46458">
    <property type="entry name" value="Globin-like"/>
    <property type="match status" value="1"/>
</dbReference>
<evidence type="ECO:0000313" key="17">
    <source>
        <dbReference type="EMBL" id="GGL09260.1"/>
    </source>
</evidence>
<keyword evidence="9" id="KW-0408">Iron</keyword>
<reference evidence="17" key="1">
    <citation type="journal article" date="2014" name="Int. J. Syst. Evol. Microbiol.">
        <title>Complete genome sequence of Corynebacterium casei LMG S-19264T (=DSM 44701T), isolated from a smear-ripened cheese.</title>
        <authorList>
            <consortium name="US DOE Joint Genome Institute (JGI-PGF)"/>
            <person name="Walter F."/>
            <person name="Albersmeier A."/>
            <person name="Kalinowski J."/>
            <person name="Ruckert C."/>
        </authorList>
    </citation>
    <scope>NUCLEOTIDE SEQUENCE</scope>
    <source>
        <strain evidence="17">JCM 13064</strain>
    </source>
</reference>
<evidence type="ECO:0000256" key="2">
    <source>
        <dbReference type="ARBA" id="ARBA00006401"/>
    </source>
</evidence>
<evidence type="ECO:0000256" key="5">
    <source>
        <dbReference type="ARBA" id="ARBA00022621"/>
    </source>
</evidence>
<gene>
    <name evidence="17" type="ORF">GCM10007964_59380</name>
</gene>
<dbReference type="InterPro" id="IPR012292">
    <property type="entry name" value="Globin/Proto"/>
</dbReference>
<accession>A0A917RIY0</accession>
<dbReference type="GO" id="GO:0005344">
    <property type="term" value="F:oxygen carrier activity"/>
    <property type="evidence" value="ECO:0007669"/>
    <property type="project" value="UniProtKB-KW"/>
</dbReference>